<keyword evidence="8" id="KW-1185">Reference proteome</keyword>
<name>A0ABW7WU57_9NOCA</name>
<dbReference type="InterPro" id="IPR001647">
    <property type="entry name" value="HTH_TetR"/>
</dbReference>
<protein>
    <submittedName>
        <fullName evidence="7">TetR/AcrR family transcriptional regulator</fullName>
    </submittedName>
</protein>
<dbReference type="Gene3D" id="1.10.10.60">
    <property type="entry name" value="Homeodomain-like"/>
    <property type="match status" value="1"/>
</dbReference>
<evidence type="ECO:0000256" key="4">
    <source>
        <dbReference type="PROSITE-ProRule" id="PRU00335"/>
    </source>
</evidence>
<gene>
    <name evidence="7" type="ORF">ACH49W_03200</name>
</gene>
<dbReference type="RefSeq" id="WP_364819296.1">
    <property type="nucleotide sequence ID" value="NZ_JBFAYM010000002.1"/>
</dbReference>
<feature type="DNA-binding region" description="H-T-H motif" evidence="4">
    <location>
        <begin position="63"/>
        <end position="82"/>
    </location>
</feature>
<feature type="domain" description="HTH tetR-type" evidence="6">
    <location>
        <begin position="40"/>
        <end position="100"/>
    </location>
</feature>
<comment type="caution">
    <text evidence="7">The sequence shown here is derived from an EMBL/GenBank/DDBJ whole genome shotgun (WGS) entry which is preliminary data.</text>
</comment>
<evidence type="ECO:0000313" key="7">
    <source>
        <dbReference type="EMBL" id="MFI2472362.1"/>
    </source>
</evidence>
<feature type="compositionally biased region" description="Polar residues" evidence="5">
    <location>
        <begin position="1"/>
        <end position="10"/>
    </location>
</feature>
<proteinExistence type="predicted"/>
<keyword evidence="2 4" id="KW-0238">DNA-binding</keyword>
<evidence type="ECO:0000259" key="6">
    <source>
        <dbReference type="PROSITE" id="PS50977"/>
    </source>
</evidence>
<dbReference type="PANTHER" id="PTHR30055">
    <property type="entry name" value="HTH-TYPE TRANSCRIPTIONAL REGULATOR RUTR"/>
    <property type="match status" value="1"/>
</dbReference>
<dbReference type="InterPro" id="IPR041490">
    <property type="entry name" value="KstR2_TetR_C"/>
</dbReference>
<dbReference type="Pfam" id="PF00440">
    <property type="entry name" value="TetR_N"/>
    <property type="match status" value="1"/>
</dbReference>
<dbReference type="EMBL" id="JBIRYO010000002">
    <property type="protein sequence ID" value="MFI2472362.1"/>
    <property type="molecule type" value="Genomic_DNA"/>
</dbReference>
<dbReference type="PANTHER" id="PTHR30055:SF234">
    <property type="entry name" value="HTH-TYPE TRANSCRIPTIONAL REGULATOR BETI"/>
    <property type="match status" value="1"/>
</dbReference>
<accession>A0ABW7WU57</accession>
<sequence length="236" mass="25285">MGLPGGQTTPERGAAQPAASPSGLDSAAEIASLSRVFDPDVSRERILAAAITIVADRGFGAFTVREVAQAAGLKAPGLYSHFPSKEAILTEAVSRVLADFIANATSVAGRDPEEELRETVRRHVLYQIDNMHIARVTDLVLNTATAAPFLSADDYDRLLFEQRAYLDLVRERVAAFAPALTTPAVAVVSNAIVAMCDRVANWFQADDTLRADELADLHWHMARGMLAELASDPAAS</sequence>
<organism evidence="7 8">
    <name type="scientific">Nocardia xishanensis</name>
    <dbReference type="NCBI Taxonomy" id="238964"/>
    <lineage>
        <taxon>Bacteria</taxon>
        <taxon>Bacillati</taxon>
        <taxon>Actinomycetota</taxon>
        <taxon>Actinomycetes</taxon>
        <taxon>Mycobacteriales</taxon>
        <taxon>Nocardiaceae</taxon>
        <taxon>Nocardia</taxon>
    </lineage>
</organism>
<dbReference type="InterPro" id="IPR009057">
    <property type="entry name" value="Homeodomain-like_sf"/>
</dbReference>
<evidence type="ECO:0000313" key="8">
    <source>
        <dbReference type="Proteomes" id="UP001611415"/>
    </source>
</evidence>
<evidence type="ECO:0000256" key="2">
    <source>
        <dbReference type="ARBA" id="ARBA00023125"/>
    </source>
</evidence>
<dbReference type="Gene3D" id="1.10.357.10">
    <property type="entry name" value="Tetracycline Repressor, domain 2"/>
    <property type="match status" value="1"/>
</dbReference>
<reference evidence="7 8" key="1">
    <citation type="submission" date="2024-10" db="EMBL/GenBank/DDBJ databases">
        <title>The Natural Products Discovery Center: Release of the First 8490 Sequenced Strains for Exploring Actinobacteria Biosynthetic Diversity.</title>
        <authorList>
            <person name="Kalkreuter E."/>
            <person name="Kautsar S.A."/>
            <person name="Yang D."/>
            <person name="Bader C.D."/>
            <person name="Teijaro C.N."/>
            <person name="Fluegel L."/>
            <person name="Davis C.M."/>
            <person name="Simpson J.R."/>
            <person name="Lauterbach L."/>
            <person name="Steele A.D."/>
            <person name="Gui C."/>
            <person name="Meng S."/>
            <person name="Li G."/>
            <person name="Viehrig K."/>
            <person name="Ye F."/>
            <person name="Su P."/>
            <person name="Kiefer A.F."/>
            <person name="Nichols A."/>
            <person name="Cepeda A.J."/>
            <person name="Yan W."/>
            <person name="Fan B."/>
            <person name="Jiang Y."/>
            <person name="Adhikari A."/>
            <person name="Zheng C.-J."/>
            <person name="Schuster L."/>
            <person name="Cowan T.M."/>
            <person name="Smanski M.J."/>
            <person name="Chevrette M.G."/>
            <person name="De Carvalho L.P.S."/>
            <person name="Shen B."/>
        </authorList>
    </citation>
    <scope>NUCLEOTIDE SEQUENCE [LARGE SCALE GENOMIC DNA]</scope>
    <source>
        <strain evidence="7 8">NPDC019275</strain>
    </source>
</reference>
<keyword evidence="3" id="KW-0804">Transcription</keyword>
<evidence type="ECO:0000256" key="5">
    <source>
        <dbReference type="SAM" id="MobiDB-lite"/>
    </source>
</evidence>
<dbReference type="InterPro" id="IPR050109">
    <property type="entry name" value="HTH-type_TetR-like_transc_reg"/>
</dbReference>
<evidence type="ECO:0000256" key="1">
    <source>
        <dbReference type="ARBA" id="ARBA00023015"/>
    </source>
</evidence>
<dbReference type="Pfam" id="PF17932">
    <property type="entry name" value="TetR_C_24"/>
    <property type="match status" value="1"/>
</dbReference>
<dbReference type="PROSITE" id="PS50977">
    <property type="entry name" value="HTH_TETR_2"/>
    <property type="match status" value="1"/>
</dbReference>
<evidence type="ECO:0000256" key="3">
    <source>
        <dbReference type="ARBA" id="ARBA00023163"/>
    </source>
</evidence>
<dbReference type="SUPFAM" id="SSF46689">
    <property type="entry name" value="Homeodomain-like"/>
    <property type="match status" value="1"/>
</dbReference>
<dbReference type="Proteomes" id="UP001611415">
    <property type="component" value="Unassembled WGS sequence"/>
</dbReference>
<keyword evidence="1" id="KW-0805">Transcription regulation</keyword>
<dbReference type="PRINTS" id="PR00455">
    <property type="entry name" value="HTHTETR"/>
</dbReference>
<feature type="region of interest" description="Disordered" evidence="5">
    <location>
        <begin position="1"/>
        <end position="22"/>
    </location>
</feature>